<comment type="caution">
    <text evidence="1">The sequence shown here is derived from an EMBL/GenBank/DDBJ whole genome shotgun (WGS) entry which is preliminary data.</text>
</comment>
<accession>A0A9W6Y6P6</accession>
<proteinExistence type="predicted"/>
<protein>
    <submittedName>
        <fullName evidence="1">Unnamed protein product</fullName>
    </submittedName>
</protein>
<reference evidence="1" key="1">
    <citation type="submission" date="2023-04" db="EMBL/GenBank/DDBJ databases">
        <title>Phytophthora fragariaefolia NBRC 109709.</title>
        <authorList>
            <person name="Ichikawa N."/>
            <person name="Sato H."/>
            <person name="Tonouchi N."/>
        </authorList>
    </citation>
    <scope>NUCLEOTIDE SEQUENCE</scope>
    <source>
        <strain evidence="1">NBRC 109709</strain>
    </source>
</reference>
<name>A0A9W6Y6P6_9STRA</name>
<dbReference type="Proteomes" id="UP001165121">
    <property type="component" value="Unassembled WGS sequence"/>
</dbReference>
<sequence>MQEAKLEGALDIRHFNVDQPVPVITAIPIREKIREAIEIIDQIDNPELLARWRDYGCAAYGQVKLIDYVVEHNRAVEGLNLGQWFVGKHPQNGVELLDFRSNLWLHSSSTIAGFLVLRETYEAVGVINPRFHEIYDIEQKLRTAKGYGADEASLELVIIVINVGNHWAAFFVDIPAKVCYLFDPLQLASNLSTLKEEVLNVVEKIVGLTDQLHYEVITDCNRGTVTRVDCGVW</sequence>
<evidence type="ECO:0000313" key="2">
    <source>
        <dbReference type="Proteomes" id="UP001165121"/>
    </source>
</evidence>
<gene>
    <name evidence="1" type="ORF">Pfra01_002210700</name>
</gene>
<dbReference type="Gene3D" id="3.40.395.10">
    <property type="entry name" value="Adenoviral Proteinase, Chain A"/>
    <property type="match status" value="1"/>
</dbReference>
<dbReference type="InterPro" id="IPR038765">
    <property type="entry name" value="Papain-like_cys_pep_sf"/>
</dbReference>
<dbReference type="OrthoDB" id="112490at2759"/>
<keyword evidence="2" id="KW-1185">Reference proteome</keyword>
<dbReference type="SUPFAM" id="SSF54001">
    <property type="entry name" value="Cysteine proteinases"/>
    <property type="match status" value="1"/>
</dbReference>
<dbReference type="AlphaFoldDB" id="A0A9W6Y6P6"/>
<dbReference type="EMBL" id="BSXT01003280">
    <property type="protein sequence ID" value="GMF53448.1"/>
    <property type="molecule type" value="Genomic_DNA"/>
</dbReference>
<organism evidence="1 2">
    <name type="scientific">Phytophthora fragariaefolia</name>
    <dbReference type="NCBI Taxonomy" id="1490495"/>
    <lineage>
        <taxon>Eukaryota</taxon>
        <taxon>Sar</taxon>
        <taxon>Stramenopiles</taxon>
        <taxon>Oomycota</taxon>
        <taxon>Peronosporomycetes</taxon>
        <taxon>Peronosporales</taxon>
        <taxon>Peronosporaceae</taxon>
        <taxon>Phytophthora</taxon>
    </lineage>
</organism>
<evidence type="ECO:0000313" key="1">
    <source>
        <dbReference type="EMBL" id="GMF53448.1"/>
    </source>
</evidence>